<feature type="compositionally biased region" description="Basic residues" evidence="1">
    <location>
        <begin position="52"/>
        <end position="69"/>
    </location>
</feature>
<dbReference type="Proteomes" id="UP000032141">
    <property type="component" value="Chromosome C9"/>
</dbReference>
<keyword evidence="3" id="KW-1185">Reference proteome</keyword>
<evidence type="ECO:0000256" key="1">
    <source>
        <dbReference type="SAM" id="MobiDB-lite"/>
    </source>
</evidence>
<accession>A0A0D3EE12</accession>
<name>A0A0D3EE12_BRAOL</name>
<evidence type="ECO:0000313" key="2">
    <source>
        <dbReference type="EnsemblPlants" id="Bo9g153680.1"/>
    </source>
</evidence>
<dbReference type="AlphaFoldDB" id="A0A0D3EE12"/>
<sequence>MTKKPGEESFFFYLSHSVSLLMKKRACSRLESKGEERVKRHRGTEKDDEKRSRRSEKKKEKKSHKHHRSSTYGDTSVLQESESKEDVLDEGDDDEDDLEEEHETQVHPEAEPELKRAPEFR</sequence>
<dbReference type="Gramene" id="Bo9g153680.1">
    <property type="protein sequence ID" value="Bo9g153680.1"/>
    <property type="gene ID" value="Bo9g153680"/>
</dbReference>
<protein>
    <submittedName>
        <fullName evidence="2">Uncharacterized protein</fullName>
    </submittedName>
</protein>
<evidence type="ECO:0000313" key="3">
    <source>
        <dbReference type="Proteomes" id="UP000032141"/>
    </source>
</evidence>
<feature type="compositionally biased region" description="Polar residues" evidence="1">
    <location>
        <begin position="71"/>
        <end position="80"/>
    </location>
</feature>
<proteinExistence type="predicted"/>
<reference evidence="2 3" key="1">
    <citation type="journal article" date="2014" name="Genome Biol.">
        <title>Transcriptome and methylome profiling reveals relics of genome dominance in the mesopolyploid Brassica oleracea.</title>
        <authorList>
            <person name="Parkin I.A."/>
            <person name="Koh C."/>
            <person name="Tang H."/>
            <person name="Robinson S.J."/>
            <person name="Kagale S."/>
            <person name="Clarke W.E."/>
            <person name="Town C.D."/>
            <person name="Nixon J."/>
            <person name="Krishnakumar V."/>
            <person name="Bidwell S.L."/>
            <person name="Denoeud F."/>
            <person name="Belcram H."/>
            <person name="Links M.G."/>
            <person name="Just J."/>
            <person name="Clarke C."/>
            <person name="Bender T."/>
            <person name="Huebert T."/>
            <person name="Mason A.S."/>
            <person name="Pires J.C."/>
            <person name="Barker G."/>
            <person name="Moore J."/>
            <person name="Walley P.G."/>
            <person name="Manoli S."/>
            <person name="Batley J."/>
            <person name="Edwards D."/>
            <person name="Nelson M.N."/>
            <person name="Wang X."/>
            <person name="Paterson A.H."/>
            <person name="King G."/>
            <person name="Bancroft I."/>
            <person name="Chalhoub B."/>
            <person name="Sharpe A.G."/>
        </authorList>
    </citation>
    <scope>NUCLEOTIDE SEQUENCE</scope>
    <source>
        <strain evidence="2 3">cv. TO1000</strain>
    </source>
</reference>
<feature type="compositionally biased region" description="Basic and acidic residues" evidence="1">
    <location>
        <begin position="103"/>
        <end position="121"/>
    </location>
</feature>
<dbReference type="EnsemblPlants" id="Bo9g153680.1">
    <property type="protein sequence ID" value="Bo9g153680.1"/>
    <property type="gene ID" value="Bo9g153680"/>
</dbReference>
<organism evidence="2 3">
    <name type="scientific">Brassica oleracea var. oleracea</name>
    <dbReference type="NCBI Taxonomy" id="109376"/>
    <lineage>
        <taxon>Eukaryota</taxon>
        <taxon>Viridiplantae</taxon>
        <taxon>Streptophyta</taxon>
        <taxon>Embryophyta</taxon>
        <taxon>Tracheophyta</taxon>
        <taxon>Spermatophyta</taxon>
        <taxon>Magnoliopsida</taxon>
        <taxon>eudicotyledons</taxon>
        <taxon>Gunneridae</taxon>
        <taxon>Pentapetalae</taxon>
        <taxon>rosids</taxon>
        <taxon>malvids</taxon>
        <taxon>Brassicales</taxon>
        <taxon>Brassicaceae</taxon>
        <taxon>Brassiceae</taxon>
        <taxon>Brassica</taxon>
    </lineage>
</organism>
<reference evidence="2" key="2">
    <citation type="submission" date="2015-03" db="UniProtKB">
        <authorList>
            <consortium name="EnsemblPlants"/>
        </authorList>
    </citation>
    <scope>IDENTIFICATION</scope>
</reference>
<feature type="region of interest" description="Disordered" evidence="1">
    <location>
        <begin position="29"/>
        <end position="121"/>
    </location>
</feature>
<feature type="compositionally biased region" description="Basic and acidic residues" evidence="1">
    <location>
        <begin position="29"/>
        <end position="51"/>
    </location>
</feature>
<feature type="compositionally biased region" description="Acidic residues" evidence="1">
    <location>
        <begin position="87"/>
        <end position="102"/>
    </location>
</feature>
<dbReference type="HOGENOM" id="CLU_2041330_0_0_1"/>